<dbReference type="STRING" id="338969.Rfer_2289"/>
<dbReference type="AlphaFoldDB" id="Q21W46"/>
<keyword evidence="4" id="KW-0472">Membrane</keyword>
<keyword evidence="5" id="KW-1185">Reference proteome</keyword>
<feature type="domain" description="DUF4124" evidence="3">
    <location>
        <begin position="9"/>
        <end position="75"/>
    </location>
</feature>
<dbReference type="Proteomes" id="UP000008332">
    <property type="component" value="Chromosome"/>
</dbReference>
<feature type="compositionally biased region" description="Low complexity" evidence="1">
    <location>
        <begin position="64"/>
        <end position="84"/>
    </location>
</feature>
<accession>Q21W46</accession>
<name>Q21W46_ALBFT</name>
<evidence type="ECO:0000313" key="5">
    <source>
        <dbReference type="Proteomes" id="UP000008332"/>
    </source>
</evidence>
<feature type="region of interest" description="Disordered" evidence="1">
    <location>
        <begin position="56"/>
        <end position="115"/>
    </location>
</feature>
<feature type="signal peptide" evidence="2">
    <location>
        <begin position="1"/>
        <end position="21"/>
    </location>
</feature>
<reference evidence="5" key="1">
    <citation type="submission" date="2006-02" db="EMBL/GenBank/DDBJ databases">
        <title>Complete sequence of chromosome of Rhodoferax ferrireducens DSM 15236.</title>
        <authorList>
            <person name="Copeland A."/>
            <person name="Lucas S."/>
            <person name="Lapidus A."/>
            <person name="Barry K."/>
            <person name="Detter J.C."/>
            <person name="Glavina del Rio T."/>
            <person name="Hammon N."/>
            <person name="Israni S."/>
            <person name="Pitluck S."/>
            <person name="Brettin T."/>
            <person name="Bruce D."/>
            <person name="Han C."/>
            <person name="Tapia R."/>
            <person name="Gilna P."/>
            <person name="Kiss H."/>
            <person name="Schmutz J."/>
            <person name="Larimer F."/>
            <person name="Land M."/>
            <person name="Kyrpides N."/>
            <person name="Ivanova N."/>
            <person name="Richardson P."/>
        </authorList>
    </citation>
    <scope>NUCLEOTIDE SEQUENCE [LARGE SCALE GENOMIC DNA]</scope>
    <source>
        <strain evidence="5">ATCC BAA-621 / DSM 15236 / T118</strain>
    </source>
</reference>
<dbReference type="OrthoDB" id="9181422at2"/>
<dbReference type="Pfam" id="PF13511">
    <property type="entry name" value="DUF4124"/>
    <property type="match status" value="1"/>
</dbReference>
<dbReference type="RefSeq" id="WP_011464575.1">
    <property type="nucleotide sequence ID" value="NC_007908.1"/>
</dbReference>
<feature type="chain" id="PRO_5004200092" evidence="2">
    <location>
        <begin position="22"/>
        <end position="173"/>
    </location>
</feature>
<evidence type="ECO:0000256" key="1">
    <source>
        <dbReference type="SAM" id="MobiDB-lite"/>
    </source>
</evidence>
<evidence type="ECO:0000259" key="3">
    <source>
        <dbReference type="Pfam" id="PF13511"/>
    </source>
</evidence>
<keyword evidence="2" id="KW-0732">Signal</keyword>
<feature type="compositionally biased region" description="Basic and acidic residues" evidence="1">
    <location>
        <begin position="89"/>
        <end position="115"/>
    </location>
</feature>
<sequence length="173" mass="18731">MKNIRQILFLLACLVSLAASAQWQWTDNDGRKVFSDRAPPADVLEKNILKRPGMTAKTTVNTDAPSPAVSPVAAASGAQNAASAPKLSGIDKELADKKKKTEEAQAAQRKAEQEKVVKAKVENCARAKQAKASFDSGVRVSRINEKGEREVLDDTARANEVKRIQAIMNSDCQ</sequence>
<protein>
    <submittedName>
        <fullName evidence="4">Putative transmembrane protein</fullName>
    </submittedName>
</protein>
<proteinExistence type="predicted"/>
<evidence type="ECO:0000313" key="4">
    <source>
        <dbReference type="EMBL" id="ABD70007.1"/>
    </source>
</evidence>
<evidence type="ECO:0000256" key="2">
    <source>
        <dbReference type="SAM" id="SignalP"/>
    </source>
</evidence>
<keyword evidence="4" id="KW-0812">Transmembrane</keyword>
<organism evidence="4 5">
    <name type="scientific">Albidiferax ferrireducens (strain ATCC BAA-621 / DSM 15236 / T118)</name>
    <name type="common">Rhodoferax ferrireducens</name>
    <dbReference type="NCBI Taxonomy" id="338969"/>
    <lineage>
        <taxon>Bacteria</taxon>
        <taxon>Pseudomonadati</taxon>
        <taxon>Pseudomonadota</taxon>
        <taxon>Betaproteobacteria</taxon>
        <taxon>Burkholderiales</taxon>
        <taxon>Comamonadaceae</taxon>
        <taxon>Rhodoferax</taxon>
    </lineage>
</organism>
<dbReference type="HOGENOM" id="CLU_108835_0_0_4"/>
<dbReference type="eggNOG" id="ENOG5032662">
    <property type="taxonomic scope" value="Bacteria"/>
</dbReference>
<dbReference type="InterPro" id="IPR025392">
    <property type="entry name" value="DUF4124"/>
</dbReference>
<dbReference type="EMBL" id="CP000267">
    <property type="protein sequence ID" value="ABD70007.1"/>
    <property type="molecule type" value="Genomic_DNA"/>
</dbReference>
<dbReference type="KEGG" id="rfr:Rfer_2289"/>
<gene>
    <name evidence="4" type="ordered locus">Rfer_2289</name>
</gene>